<dbReference type="Proteomes" id="UP000192783">
    <property type="component" value="Unassembled WGS sequence"/>
</dbReference>
<sequence length="165" mass="18744">MHTTNPKPLIQQALEILEAIRNNYPEGDFDREMLHGDMDFRYKKIHELRRRLDDLPEAVRRFAVCVEALPVDKDVLLKLMRWLQEKPGTFSQVAAGGSQAVRDRAAAVAQAMGVRSCDLQQVLFRLRLAGILTGTYELSEVYRPVASDFVGLAEPREGESGYQER</sequence>
<accession>A0A1W1XJ50</accession>
<evidence type="ECO:0000313" key="2">
    <source>
        <dbReference type="Proteomes" id="UP000192783"/>
    </source>
</evidence>
<dbReference type="RefSeq" id="WP_084057629.1">
    <property type="nucleotide sequence ID" value="NZ_FWXF01000009.1"/>
</dbReference>
<name>A0A1W1XJ50_9BACT</name>
<proteinExistence type="predicted"/>
<reference evidence="1 2" key="1">
    <citation type="submission" date="2017-04" db="EMBL/GenBank/DDBJ databases">
        <authorList>
            <person name="Afonso C.L."/>
            <person name="Miller P.J."/>
            <person name="Scott M.A."/>
            <person name="Spackman E."/>
            <person name="Goraichik I."/>
            <person name="Dimitrov K.M."/>
            <person name="Suarez D.L."/>
            <person name="Swayne D.E."/>
        </authorList>
    </citation>
    <scope>NUCLEOTIDE SEQUENCE [LARGE SCALE GENOMIC DNA]</scope>
    <source>
        <strain evidence="1 2">DSM 13146</strain>
    </source>
</reference>
<keyword evidence="2" id="KW-1185">Reference proteome</keyword>
<gene>
    <name evidence="1" type="ORF">SAMN02746041_01891</name>
</gene>
<dbReference type="STRING" id="1121390.SAMN02746041_01891"/>
<dbReference type="AlphaFoldDB" id="A0A1W1XJ50"/>
<protein>
    <submittedName>
        <fullName evidence="1">Uncharacterized protein</fullName>
    </submittedName>
</protein>
<evidence type="ECO:0000313" key="1">
    <source>
        <dbReference type="EMBL" id="SMC23989.1"/>
    </source>
</evidence>
<dbReference type="OrthoDB" id="5519879at2"/>
<dbReference type="EMBL" id="FWXF01000009">
    <property type="protein sequence ID" value="SMC23989.1"/>
    <property type="molecule type" value="Genomic_DNA"/>
</dbReference>
<organism evidence="1 2">
    <name type="scientific">Desulfacinum hydrothermale DSM 13146</name>
    <dbReference type="NCBI Taxonomy" id="1121390"/>
    <lineage>
        <taxon>Bacteria</taxon>
        <taxon>Pseudomonadati</taxon>
        <taxon>Thermodesulfobacteriota</taxon>
        <taxon>Syntrophobacteria</taxon>
        <taxon>Syntrophobacterales</taxon>
        <taxon>Syntrophobacteraceae</taxon>
        <taxon>Desulfacinum</taxon>
    </lineage>
</organism>